<comment type="caution">
    <text evidence="1">The sequence shown here is derived from an EMBL/GenBank/DDBJ whole genome shotgun (WGS) entry which is preliminary data.</text>
</comment>
<accession>A0ACC0V475</accession>
<evidence type="ECO:0000313" key="1">
    <source>
        <dbReference type="EMBL" id="KAI9901098.1"/>
    </source>
</evidence>
<protein>
    <submittedName>
        <fullName evidence="1">Uncharacterized protein</fullName>
    </submittedName>
</protein>
<organism evidence="1 2">
    <name type="scientific">Trichothecium roseum</name>
    <dbReference type="NCBI Taxonomy" id="47278"/>
    <lineage>
        <taxon>Eukaryota</taxon>
        <taxon>Fungi</taxon>
        <taxon>Dikarya</taxon>
        <taxon>Ascomycota</taxon>
        <taxon>Pezizomycotina</taxon>
        <taxon>Sordariomycetes</taxon>
        <taxon>Hypocreomycetidae</taxon>
        <taxon>Hypocreales</taxon>
        <taxon>Hypocreales incertae sedis</taxon>
        <taxon>Trichothecium</taxon>
    </lineage>
</organism>
<sequence>MSSTQSLIPVEKADLPALTDLVHSCKLGLSINRLIIQDWPNESVQKRQYSGAVKDSFESSAIEDLKLVDDETGEIVGYVVLRQDKAKGTGDGDGAAPEKEPGHDPQGGVPEGLNPDLLKVVQEVSAKVDAATDDINHLRILYICVRQSRRRQGAGSKMIKAAAEKAKAIGLPLVACSEPAAFPFYAACGFKETAHGDIDLAQFAMPMTGFGIFRLTGVILKTEE</sequence>
<dbReference type="EMBL" id="CM047942">
    <property type="protein sequence ID" value="KAI9901098.1"/>
    <property type="molecule type" value="Genomic_DNA"/>
</dbReference>
<name>A0ACC0V475_9HYPO</name>
<gene>
    <name evidence="1" type="ORF">N3K66_002915</name>
</gene>
<proteinExistence type="predicted"/>
<keyword evidence="2" id="KW-1185">Reference proteome</keyword>
<reference evidence="1" key="1">
    <citation type="submission" date="2022-10" db="EMBL/GenBank/DDBJ databases">
        <title>Complete Genome of Trichothecium roseum strain YXFP-22015, a Plant Pathogen Isolated from Citrus.</title>
        <authorList>
            <person name="Wang Y."/>
            <person name="Zhu L."/>
        </authorList>
    </citation>
    <scope>NUCLEOTIDE SEQUENCE</scope>
    <source>
        <strain evidence="1">YXFP-22015</strain>
    </source>
</reference>
<dbReference type="Proteomes" id="UP001163324">
    <property type="component" value="Chromosome 3"/>
</dbReference>
<evidence type="ECO:0000313" key="2">
    <source>
        <dbReference type="Proteomes" id="UP001163324"/>
    </source>
</evidence>